<evidence type="ECO:0000313" key="2">
    <source>
        <dbReference type="EMBL" id="WKA08041.1"/>
    </source>
</evidence>
<dbReference type="EMBL" id="CP126664">
    <property type="protein sequence ID" value="WKA08041.1"/>
    <property type="molecule type" value="Genomic_DNA"/>
</dbReference>
<evidence type="ECO:0000313" key="3">
    <source>
        <dbReference type="Proteomes" id="UP001227230"/>
    </source>
</evidence>
<dbReference type="PANTHER" id="PTHR28080">
    <property type="entry name" value="PEROXISOMAL BIOGENESIS FACTOR 3"/>
    <property type="match status" value="1"/>
</dbReference>
<keyword evidence="1" id="KW-0175">Coiled coil</keyword>
<feature type="coiled-coil region" evidence="1">
    <location>
        <begin position="4"/>
        <end position="32"/>
    </location>
</feature>
<dbReference type="InterPro" id="IPR006966">
    <property type="entry name" value="Peroxin-3"/>
</dbReference>
<name>A0ABY9DNN4_VITVI</name>
<gene>
    <name evidence="2" type="ORF">VitviT2T_025802</name>
</gene>
<proteinExistence type="predicted"/>
<feature type="coiled-coil region" evidence="1">
    <location>
        <begin position="119"/>
        <end position="248"/>
    </location>
</feature>
<keyword evidence="3" id="KW-1185">Reference proteome</keyword>
<evidence type="ECO:0000256" key="1">
    <source>
        <dbReference type="SAM" id="Coils"/>
    </source>
</evidence>
<organism evidence="2 3">
    <name type="scientific">Vitis vinifera</name>
    <name type="common">Grape</name>
    <dbReference type="NCBI Taxonomy" id="29760"/>
    <lineage>
        <taxon>Eukaryota</taxon>
        <taxon>Viridiplantae</taxon>
        <taxon>Streptophyta</taxon>
        <taxon>Embryophyta</taxon>
        <taxon>Tracheophyta</taxon>
        <taxon>Spermatophyta</taxon>
        <taxon>Magnoliopsida</taxon>
        <taxon>eudicotyledons</taxon>
        <taxon>Gunneridae</taxon>
        <taxon>Pentapetalae</taxon>
        <taxon>rosids</taxon>
        <taxon>Vitales</taxon>
        <taxon>Vitaceae</taxon>
        <taxon>Viteae</taxon>
        <taxon>Vitis</taxon>
    </lineage>
</organism>
<dbReference type="PANTHER" id="PTHR28080:SF1">
    <property type="entry name" value="PEROXISOMAL BIOGENESIS FACTOR 3"/>
    <property type="match status" value="1"/>
</dbReference>
<sequence length="454" mass="51460">MCDVESLCKKLVDFQRANIELKEENSKEIEENRYLSKKLSDVKEEKCMLEEENNAILHETVALSNLSLVLNNFWSEKVGELKALAEDFGNLHGVNSDLGEEVGILTEKLGLQETENLHLKGLVEKLDKELHEVTNLSDQLNNQLLVGKDLLSQKEKDLSEAKQKLKAAQDLTAELFGTVEELKRECEKSEVLRENSEKQILELSEENTSQNREIECLRKMNGNLESELDMLHEEIEEYRIRGEKLNSELHERSNDFELWEAEATTFYFDLQASSVREVLFENKVHELTGVCENLEDESASKSIKIQQMRERILDLFISTGKPHNLVDYLMPDDTKSYKPASPSNGDSSTPADVTKFDQLMVETRAVLSSAEFINVIDVSLRTVVDAVVEDMMGVQLGGGSPSSGMVLAKLLPRVAQMGPLLLEEPSKNRFIQIIQKAPEVEFFFTLLYANMPTL</sequence>
<dbReference type="Proteomes" id="UP001227230">
    <property type="component" value="Chromosome 17"/>
</dbReference>
<reference evidence="2 3" key="1">
    <citation type="journal article" date="2023" name="Hortic Res">
        <title>The complete reference genome for grapevine (Vitis vinifera L.) genetics and breeding.</title>
        <authorList>
            <person name="Shi X."/>
            <person name="Cao S."/>
            <person name="Wang X."/>
            <person name="Huang S."/>
            <person name="Wang Y."/>
            <person name="Liu Z."/>
            <person name="Liu W."/>
            <person name="Leng X."/>
            <person name="Peng Y."/>
            <person name="Wang N."/>
            <person name="Wang Y."/>
            <person name="Ma Z."/>
            <person name="Xu X."/>
            <person name="Zhang F."/>
            <person name="Xue H."/>
            <person name="Zhong H."/>
            <person name="Wang Y."/>
            <person name="Zhang K."/>
            <person name="Velt A."/>
            <person name="Avia K."/>
            <person name="Holtgrawe D."/>
            <person name="Grimplet J."/>
            <person name="Matus J.T."/>
            <person name="Ware D."/>
            <person name="Wu X."/>
            <person name="Wang H."/>
            <person name="Liu C."/>
            <person name="Fang Y."/>
            <person name="Rustenholz C."/>
            <person name="Cheng Z."/>
            <person name="Xiao H."/>
            <person name="Zhou Y."/>
        </authorList>
    </citation>
    <scope>NUCLEOTIDE SEQUENCE [LARGE SCALE GENOMIC DNA]</scope>
    <source>
        <strain evidence="3">cv. Pinot noir / PN40024</strain>
        <tissue evidence="2">Leaf</tissue>
    </source>
</reference>
<protein>
    <submittedName>
        <fullName evidence="2">Uncharacterized protein</fullName>
    </submittedName>
</protein>
<accession>A0ABY9DNN4</accession>